<accession>A0ABN9QIF9</accession>
<reference evidence="3" key="1">
    <citation type="submission" date="2023-10" db="EMBL/GenBank/DDBJ databases">
        <authorList>
            <person name="Chen Y."/>
            <person name="Shah S."/>
            <person name="Dougan E. K."/>
            <person name="Thang M."/>
            <person name="Chan C."/>
        </authorList>
    </citation>
    <scope>NUCLEOTIDE SEQUENCE [LARGE SCALE GENOMIC DNA]</scope>
</reference>
<dbReference type="EMBL" id="CAUYUJ010003493">
    <property type="protein sequence ID" value="CAK0805568.1"/>
    <property type="molecule type" value="Genomic_DNA"/>
</dbReference>
<dbReference type="InterPro" id="IPR007803">
    <property type="entry name" value="Asp/Arg/Pro-Hydrxlase"/>
</dbReference>
<organism evidence="3 4">
    <name type="scientific">Prorocentrum cordatum</name>
    <dbReference type="NCBI Taxonomy" id="2364126"/>
    <lineage>
        <taxon>Eukaryota</taxon>
        <taxon>Sar</taxon>
        <taxon>Alveolata</taxon>
        <taxon>Dinophyceae</taxon>
        <taxon>Prorocentrales</taxon>
        <taxon>Prorocentraceae</taxon>
        <taxon>Prorocentrum</taxon>
    </lineage>
</organism>
<proteinExistence type="inferred from homology"/>
<evidence type="ECO:0000256" key="1">
    <source>
        <dbReference type="ARBA" id="ARBA00007730"/>
    </source>
</evidence>
<keyword evidence="4" id="KW-1185">Reference proteome</keyword>
<gene>
    <name evidence="3" type="ORF">PCOR1329_LOCUS12046</name>
</gene>
<dbReference type="Pfam" id="PF05118">
    <property type="entry name" value="Asp_Arg_Hydrox"/>
    <property type="match status" value="1"/>
</dbReference>
<dbReference type="SUPFAM" id="SSF51197">
    <property type="entry name" value="Clavaminate synthase-like"/>
    <property type="match status" value="1"/>
</dbReference>
<dbReference type="InterPro" id="IPR011990">
    <property type="entry name" value="TPR-like_helical_dom_sf"/>
</dbReference>
<protein>
    <recommendedName>
        <fullName evidence="2">Aspartyl/asparaginy/proline hydroxylase domain-containing protein</fullName>
    </recommendedName>
</protein>
<evidence type="ECO:0000259" key="2">
    <source>
        <dbReference type="Pfam" id="PF05118"/>
    </source>
</evidence>
<dbReference type="Proteomes" id="UP001189429">
    <property type="component" value="Unassembled WGS sequence"/>
</dbReference>
<dbReference type="Gene3D" id="1.25.40.10">
    <property type="entry name" value="Tetratricopeptide repeat domain"/>
    <property type="match status" value="1"/>
</dbReference>
<dbReference type="SUPFAM" id="SSF48452">
    <property type="entry name" value="TPR-like"/>
    <property type="match status" value="1"/>
</dbReference>
<name>A0ABN9QIF9_9DINO</name>
<dbReference type="Gene3D" id="2.60.120.330">
    <property type="entry name" value="B-lactam Antibiotic, Isopenicillin N Synthase, Chain"/>
    <property type="match status" value="1"/>
</dbReference>
<sequence>MDVGKTSVAVWAQATFAHVMLASSFAAQGRVPGVQMNLQSLRLLSFPSFVLLSITAGLSVDEDDEYLSKLRHGVETALRAVPFDREAQGGLGAFNVDWAVAHDGRVSLAAAVRAKPTDVRARAAYGAFLAAFTENDSASAAELTAALAIEPDNYMALLALGLLQGNVHALEEAARLHPEQAEPLLAIGSHAGPGSSGLVSVAEGAAALRRAISVRPRSRLVVGLAGEGLRRLGFEEEAAQAFKLAVERGVWHHPLQRPKHAFWPALPSDVLDPGALLESMCPSCREARSYVEAALRQEALRDEFQIARLTEQLEHSGVGYWIHSCEKNSTCSLEGLGMIDHGSGSWAEYTIWDPARHDPAMCFWDTFPKMCKLVGHLRGSGLPMTRLGVSEVHPPRTYIPRHSSPQQGRFRLQCPLVVPLGSKSRLIFRGHHEIAYGSSRAGDCFWFDESFEHEVDYRGRSARASLLLDVPHPALLAELRRLRDPSEDNGSRLLTLELEAPSSPRYWALLWGPMAALARQLGLHAALPQTQAGAQAIEPRLQG</sequence>
<evidence type="ECO:0000313" key="4">
    <source>
        <dbReference type="Proteomes" id="UP001189429"/>
    </source>
</evidence>
<dbReference type="InterPro" id="IPR027443">
    <property type="entry name" value="IPNS-like_sf"/>
</dbReference>
<evidence type="ECO:0000313" key="3">
    <source>
        <dbReference type="EMBL" id="CAK0805568.1"/>
    </source>
</evidence>
<comment type="similarity">
    <text evidence="1">Belongs to the aspartyl/asparaginyl beta-hydroxylase family.</text>
</comment>
<feature type="domain" description="Aspartyl/asparaginy/proline hydroxylase" evidence="2">
    <location>
        <begin position="341"/>
        <end position="473"/>
    </location>
</feature>
<comment type="caution">
    <text evidence="3">The sequence shown here is derived from an EMBL/GenBank/DDBJ whole genome shotgun (WGS) entry which is preliminary data.</text>
</comment>